<sequence length="121" mass="13365">MDDAQWLDEVSAQTLAFVARRLLAVPVDLISACGEPHGEGTFAGLPELTLDGRYDLDAFALPELPRDLTGPNRWTDSGPRSWDPRPTSSSGPPSGGSGRFRRRCHDCRWSPQPDRSATRWC</sequence>
<reference evidence="2 3" key="1">
    <citation type="submission" date="2024-10" db="EMBL/GenBank/DDBJ databases">
        <title>The Natural Products Discovery Center: Release of the First 8490 Sequenced Strains for Exploring Actinobacteria Biosynthetic Diversity.</title>
        <authorList>
            <person name="Kalkreuter E."/>
            <person name="Kautsar S.A."/>
            <person name="Yang D."/>
            <person name="Bader C.D."/>
            <person name="Teijaro C.N."/>
            <person name="Fluegel L."/>
            <person name="Davis C.M."/>
            <person name="Simpson J.R."/>
            <person name="Lauterbach L."/>
            <person name="Steele A.D."/>
            <person name="Gui C."/>
            <person name="Meng S."/>
            <person name="Li G."/>
            <person name="Viehrig K."/>
            <person name="Ye F."/>
            <person name="Su P."/>
            <person name="Kiefer A.F."/>
            <person name="Nichols A."/>
            <person name="Cepeda A.J."/>
            <person name="Yan W."/>
            <person name="Fan B."/>
            <person name="Jiang Y."/>
            <person name="Adhikari A."/>
            <person name="Zheng C.-J."/>
            <person name="Schuster L."/>
            <person name="Cowan T.M."/>
            <person name="Smanski M.J."/>
            <person name="Chevrette M.G."/>
            <person name="De Carvalho L.P.S."/>
            <person name="Shen B."/>
        </authorList>
    </citation>
    <scope>NUCLEOTIDE SEQUENCE [LARGE SCALE GENOMIC DNA]</scope>
    <source>
        <strain evidence="2 3">NPDC020295</strain>
    </source>
</reference>
<name>A0ABW7VK73_STROI</name>
<evidence type="ECO:0000313" key="2">
    <source>
        <dbReference type="EMBL" id="MFI2161774.1"/>
    </source>
</evidence>
<dbReference type="RefSeq" id="WP_167360910.1">
    <property type="nucleotide sequence ID" value="NZ_JBIRUT010000022.1"/>
</dbReference>
<keyword evidence="3" id="KW-1185">Reference proteome</keyword>
<accession>A0ABW7VK73</accession>
<protein>
    <submittedName>
        <fullName evidence="2">Uncharacterized protein</fullName>
    </submittedName>
</protein>
<organism evidence="2 3">
    <name type="scientific">Streptomyces olivaceoviridis</name>
    <name type="common">Streptomyces corchorusii</name>
    <dbReference type="NCBI Taxonomy" id="1921"/>
    <lineage>
        <taxon>Bacteria</taxon>
        <taxon>Bacillati</taxon>
        <taxon>Actinomycetota</taxon>
        <taxon>Actinomycetes</taxon>
        <taxon>Kitasatosporales</taxon>
        <taxon>Streptomycetaceae</taxon>
        <taxon>Streptomyces</taxon>
    </lineage>
</organism>
<feature type="region of interest" description="Disordered" evidence="1">
    <location>
        <begin position="64"/>
        <end position="121"/>
    </location>
</feature>
<evidence type="ECO:0000256" key="1">
    <source>
        <dbReference type="SAM" id="MobiDB-lite"/>
    </source>
</evidence>
<dbReference type="EMBL" id="JBIRWM010000028">
    <property type="protein sequence ID" value="MFI2161774.1"/>
    <property type="molecule type" value="Genomic_DNA"/>
</dbReference>
<evidence type="ECO:0000313" key="3">
    <source>
        <dbReference type="Proteomes" id="UP001611397"/>
    </source>
</evidence>
<comment type="caution">
    <text evidence="2">The sequence shown here is derived from an EMBL/GenBank/DDBJ whole genome shotgun (WGS) entry which is preliminary data.</text>
</comment>
<dbReference type="Proteomes" id="UP001611397">
    <property type="component" value="Unassembled WGS sequence"/>
</dbReference>
<proteinExistence type="predicted"/>
<gene>
    <name evidence="2" type="ORF">ACH49L_40035</name>
</gene>